<organism evidence="1 2">
    <name type="scientific">Blepharisma stoltei</name>
    <dbReference type="NCBI Taxonomy" id="1481888"/>
    <lineage>
        <taxon>Eukaryota</taxon>
        <taxon>Sar</taxon>
        <taxon>Alveolata</taxon>
        <taxon>Ciliophora</taxon>
        <taxon>Postciliodesmatophora</taxon>
        <taxon>Heterotrichea</taxon>
        <taxon>Heterotrichida</taxon>
        <taxon>Blepharismidae</taxon>
        <taxon>Blepharisma</taxon>
    </lineage>
</organism>
<comment type="caution">
    <text evidence="1">The sequence shown here is derived from an EMBL/GenBank/DDBJ whole genome shotgun (WGS) entry which is preliminary data.</text>
</comment>
<sequence>MNILQESLEENLQGKKVTVFPPQKKKCLNWKVRRAIYRCLREERFEEIDDILEGTRSIDVEKFYENECHSLLDLVFNTYKSCRPLEYLIKIIPSRNLSETLKSKNYNMLEALVNTAKLFSRVSEEGGVFKNKLRALVKIKDPEICGYIMKELPDLLLGKK</sequence>
<dbReference type="EMBL" id="CAJZBQ010000046">
    <property type="protein sequence ID" value="CAG9328921.1"/>
    <property type="molecule type" value="Genomic_DNA"/>
</dbReference>
<accession>A0AAU9JLZ3</accession>
<dbReference type="AlphaFoldDB" id="A0AAU9JLZ3"/>
<evidence type="ECO:0000313" key="1">
    <source>
        <dbReference type="EMBL" id="CAG9328921.1"/>
    </source>
</evidence>
<evidence type="ECO:0000313" key="2">
    <source>
        <dbReference type="Proteomes" id="UP001162131"/>
    </source>
</evidence>
<proteinExistence type="predicted"/>
<dbReference type="Proteomes" id="UP001162131">
    <property type="component" value="Unassembled WGS sequence"/>
</dbReference>
<name>A0AAU9JLZ3_9CILI</name>
<reference evidence="1" key="1">
    <citation type="submission" date="2021-09" db="EMBL/GenBank/DDBJ databases">
        <authorList>
            <consortium name="AG Swart"/>
            <person name="Singh M."/>
            <person name="Singh A."/>
            <person name="Seah K."/>
            <person name="Emmerich C."/>
        </authorList>
    </citation>
    <scope>NUCLEOTIDE SEQUENCE</scope>
    <source>
        <strain evidence="1">ATCC30299</strain>
    </source>
</reference>
<protein>
    <submittedName>
        <fullName evidence="1">Uncharacterized protein</fullName>
    </submittedName>
</protein>
<gene>
    <name evidence="1" type="ORF">BSTOLATCC_MIC46902</name>
</gene>
<keyword evidence="2" id="KW-1185">Reference proteome</keyword>